<protein>
    <recommendedName>
        <fullName evidence="3">AbiEi antitoxin C-terminal domain-containing protein</fullName>
    </recommendedName>
</protein>
<sequence>MLPIVNQIPYFNKITLGEILGKRGENLNYWIKKLLKNGEVFALKKGLYVSKPYLLGLAKNPDLKKRYLEYLANIIRYPSYISLEYALSEYGAIPEGVYAVTSITLKTSRIYSNELGNFIYKNIKSEFFNGFEFKDFEGKRIKFATKAKALFDFLYLGKWTNTENSRINWDVFNDTDRNEFAKIVNSSDSPKMKKILEVLKW</sequence>
<dbReference type="EMBL" id="MHTX01000008">
    <property type="protein sequence ID" value="OHA68766.1"/>
    <property type="molecule type" value="Genomic_DNA"/>
</dbReference>
<dbReference type="Proteomes" id="UP000179258">
    <property type="component" value="Unassembled WGS sequence"/>
</dbReference>
<gene>
    <name evidence="1" type="ORF">A3D59_01125</name>
</gene>
<evidence type="ECO:0008006" key="3">
    <source>
        <dbReference type="Google" id="ProtNLM"/>
    </source>
</evidence>
<dbReference type="AlphaFoldDB" id="A0A1G2R7E3"/>
<comment type="caution">
    <text evidence="1">The sequence shown here is derived from an EMBL/GenBank/DDBJ whole genome shotgun (WGS) entry which is preliminary data.</text>
</comment>
<name>A0A1G2R7E3_9BACT</name>
<reference evidence="1 2" key="1">
    <citation type="journal article" date="2016" name="Nat. Commun.">
        <title>Thousands of microbial genomes shed light on interconnected biogeochemical processes in an aquifer system.</title>
        <authorList>
            <person name="Anantharaman K."/>
            <person name="Brown C.T."/>
            <person name="Hug L.A."/>
            <person name="Sharon I."/>
            <person name="Castelle C.J."/>
            <person name="Probst A.J."/>
            <person name="Thomas B.C."/>
            <person name="Singh A."/>
            <person name="Wilkins M.J."/>
            <person name="Karaoz U."/>
            <person name="Brodie E.L."/>
            <person name="Williams K.H."/>
            <person name="Hubbard S.S."/>
            <person name="Banfield J.F."/>
        </authorList>
    </citation>
    <scope>NUCLEOTIDE SEQUENCE [LARGE SCALE GENOMIC DNA]</scope>
</reference>
<organism evidence="1 2">
    <name type="scientific">Candidatus Wildermuthbacteria bacterium RIFCSPHIGHO2_02_FULL_47_17</name>
    <dbReference type="NCBI Taxonomy" id="1802452"/>
    <lineage>
        <taxon>Bacteria</taxon>
        <taxon>Candidatus Wildermuthiibacteriota</taxon>
    </lineage>
</organism>
<proteinExistence type="predicted"/>
<accession>A0A1G2R7E3</accession>
<evidence type="ECO:0000313" key="1">
    <source>
        <dbReference type="EMBL" id="OHA68766.1"/>
    </source>
</evidence>
<evidence type="ECO:0000313" key="2">
    <source>
        <dbReference type="Proteomes" id="UP000179258"/>
    </source>
</evidence>